<feature type="transmembrane region" description="Helical" evidence="7">
    <location>
        <begin position="326"/>
        <end position="348"/>
    </location>
</feature>
<dbReference type="GO" id="GO:0004674">
    <property type="term" value="F:protein serine/threonine kinase activity"/>
    <property type="evidence" value="ECO:0007669"/>
    <property type="project" value="TreeGrafter"/>
</dbReference>
<reference evidence="9 10" key="1">
    <citation type="journal article" date="2017" name="BMC Genomics">
        <title>Comparative genomic and phylogenomic analyses of the Bifidobacteriaceae family.</title>
        <authorList>
            <person name="Lugli G.A."/>
            <person name="Milani C."/>
            <person name="Turroni F."/>
            <person name="Duranti S."/>
            <person name="Mancabelli L."/>
            <person name="Mangifesta M."/>
            <person name="Ferrario C."/>
            <person name="Modesto M."/>
            <person name="Mattarelli P."/>
            <person name="Jiri K."/>
            <person name="van Sinderen D."/>
            <person name="Ventura M."/>
        </authorList>
    </citation>
    <scope>NUCLEOTIDE SEQUENCE [LARGE SCALE GENOMIC DNA]</scope>
    <source>
        <strain evidence="9 10">DSM 100201</strain>
    </source>
</reference>
<dbReference type="InterPro" id="IPR000719">
    <property type="entry name" value="Prot_kinase_dom"/>
</dbReference>
<dbReference type="PROSITE" id="PS00108">
    <property type="entry name" value="PROTEIN_KINASE_ST"/>
    <property type="match status" value="1"/>
</dbReference>
<dbReference type="EMBL" id="MWWV01000004">
    <property type="protein sequence ID" value="OZG58414.1"/>
    <property type="molecule type" value="Genomic_DNA"/>
</dbReference>
<dbReference type="SMART" id="SM00220">
    <property type="entry name" value="S_TKc"/>
    <property type="match status" value="1"/>
</dbReference>
<evidence type="ECO:0000256" key="4">
    <source>
        <dbReference type="ARBA" id="ARBA00022840"/>
    </source>
</evidence>
<dbReference type="AlphaFoldDB" id="A0A261FGY5"/>
<dbReference type="PROSITE" id="PS50011">
    <property type="entry name" value="PROTEIN_KINASE_DOM"/>
    <property type="match status" value="1"/>
</dbReference>
<dbReference type="PANTHER" id="PTHR43289:SF34">
    <property type="entry name" value="SERINE_THREONINE-PROTEIN KINASE YBDM-RELATED"/>
    <property type="match status" value="1"/>
</dbReference>
<dbReference type="GO" id="GO:0005524">
    <property type="term" value="F:ATP binding"/>
    <property type="evidence" value="ECO:0007669"/>
    <property type="project" value="UniProtKB-UniRule"/>
</dbReference>
<keyword evidence="2 5" id="KW-0547">Nucleotide-binding</keyword>
<name>A0A261FGY5_9BIFI</name>
<evidence type="ECO:0000256" key="5">
    <source>
        <dbReference type="PROSITE-ProRule" id="PRU10141"/>
    </source>
</evidence>
<feature type="region of interest" description="Disordered" evidence="6">
    <location>
        <begin position="362"/>
        <end position="434"/>
    </location>
</feature>
<evidence type="ECO:0000256" key="7">
    <source>
        <dbReference type="SAM" id="Phobius"/>
    </source>
</evidence>
<dbReference type="SUPFAM" id="SSF56112">
    <property type="entry name" value="Protein kinase-like (PK-like)"/>
    <property type="match status" value="1"/>
</dbReference>
<evidence type="ECO:0000256" key="2">
    <source>
        <dbReference type="ARBA" id="ARBA00022741"/>
    </source>
</evidence>
<protein>
    <submittedName>
        <fullName evidence="9">Kinase</fullName>
    </submittedName>
</protein>
<evidence type="ECO:0000256" key="1">
    <source>
        <dbReference type="ARBA" id="ARBA00022679"/>
    </source>
</evidence>
<feature type="compositionally biased region" description="Polar residues" evidence="6">
    <location>
        <begin position="399"/>
        <end position="425"/>
    </location>
</feature>
<dbReference type="CDD" id="cd14014">
    <property type="entry name" value="STKc_PknB_like"/>
    <property type="match status" value="1"/>
</dbReference>
<dbReference type="InterPro" id="IPR011009">
    <property type="entry name" value="Kinase-like_dom_sf"/>
</dbReference>
<dbReference type="PROSITE" id="PS00107">
    <property type="entry name" value="PROTEIN_KINASE_ATP"/>
    <property type="match status" value="1"/>
</dbReference>
<evidence type="ECO:0000259" key="8">
    <source>
        <dbReference type="PROSITE" id="PS50011"/>
    </source>
</evidence>
<dbReference type="RefSeq" id="WP_245819263.1">
    <property type="nucleotide sequence ID" value="NZ_MWWV01000004.1"/>
</dbReference>
<feature type="binding site" evidence="5">
    <location>
        <position position="41"/>
    </location>
    <ligand>
        <name>ATP</name>
        <dbReference type="ChEBI" id="CHEBI:30616"/>
    </ligand>
</feature>
<keyword evidence="10" id="KW-1185">Reference proteome</keyword>
<dbReference type="Gene3D" id="1.10.510.10">
    <property type="entry name" value="Transferase(Phosphotransferase) domain 1"/>
    <property type="match status" value="1"/>
</dbReference>
<feature type="region of interest" description="Disordered" evidence="6">
    <location>
        <begin position="277"/>
        <end position="320"/>
    </location>
</feature>
<feature type="domain" description="Protein kinase" evidence="8">
    <location>
        <begin position="12"/>
        <end position="269"/>
    </location>
</feature>
<dbReference type="Pfam" id="PF00069">
    <property type="entry name" value="Pkinase"/>
    <property type="match status" value="1"/>
</dbReference>
<feature type="compositionally biased region" description="Low complexity" evidence="6">
    <location>
        <begin position="370"/>
        <end position="391"/>
    </location>
</feature>
<evidence type="ECO:0000256" key="3">
    <source>
        <dbReference type="ARBA" id="ARBA00022777"/>
    </source>
</evidence>
<keyword evidence="7" id="KW-0472">Membrane</keyword>
<proteinExistence type="predicted"/>
<dbReference type="PANTHER" id="PTHR43289">
    <property type="entry name" value="MITOGEN-ACTIVATED PROTEIN KINASE KINASE KINASE 20-RELATED"/>
    <property type="match status" value="1"/>
</dbReference>
<keyword evidence="1" id="KW-0808">Transferase</keyword>
<keyword evidence="7" id="KW-1133">Transmembrane helix</keyword>
<dbReference type="InterPro" id="IPR017441">
    <property type="entry name" value="Protein_kinase_ATP_BS"/>
</dbReference>
<sequence>MMLADPPHLEGYDFIRTLGSGGTATVFLYRQRVPNRQVAIKVGNRPITDAGVRRRFHDEADFMARLSEHPFIVTIYNAGITADGRGYMVLEYASAGSCRDLMKRRQLSVDEVLSCGINVASALYAAHRQGIIHRDLKPANILISAQGLPLLADFGISANVYATGVMGFSIPWAAPEVLLGRSSGSEAADIYSLAATLFALLVGRSPFEYGYEVHDRNELAQMIVNADLPRIRRADVPKGFEDVLRKAMAKDPDDRYYSALEFARDMQRVQMREYGHQTPVTVEEVPQFPPQRVGDRSGSDTSQKAPGGGFGSVPQTAPERHGRRRIVLASGAAIAAIVAIVLFITLVLPNVDAVSGGRAAPTAGGGISSLGGSSRSPSPDDSSSDGSSDANGTDDADGQSSETVPSPTGLSGSYTGTSVTFTWTNPDPRDGDRYSWTRITGDAGDQEAKATLTDSTTLRLENVTDDQTCVQVSIVRQDRRMSQSPATACAVRR</sequence>
<keyword evidence="3 9" id="KW-0418">Kinase</keyword>
<keyword evidence="7" id="KW-0812">Transmembrane</keyword>
<gene>
    <name evidence="9" type="ORF">BTIS_0783</name>
</gene>
<accession>A0A261FGY5</accession>
<organism evidence="9 10">
    <name type="scientific">Bifidobacterium tissieri</name>
    <dbReference type="NCBI Taxonomy" id="1630162"/>
    <lineage>
        <taxon>Bacteria</taxon>
        <taxon>Bacillati</taxon>
        <taxon>Actinomycetota</taxon>
        <taxon>Actinomycetes</taxon>
        <taxon>Bifidobacteriales</taxon>
        <taxon>Bifidobacteriaceae</taxon>
        <taxon>Bifidobacterium</taxon>
    </lineage>
</organism>
<evidence type="ECO:0000313" key="9">
    <source>
        <dbReference type="EMBL" id="OZG58414.1"/>
    </source>
</evidence>
<evidence type="ECO:0000256" key="6">
    <source>
        <dbReference type="SAM" id="MobiDB-lite"/>
    </source>
</evidence>
<dbReference type="Proteomes" id="UP000216444">
    <property type="component" value="Unassembled WGS sequence"/>
</dbReference>
<comment type="caution">
    <text evidence="9">The sequence shown here is derived from an EMBL/GenBank/DDBJ whole genome shotgun (WGS) entry which is preliminary data.</text>
</comment>
<dbReference type="InterPro" id="IPR008271">
    <property type="entry name" value="Ser/Thr_kinase_AS"/>
</dbReference>
<keyword evidence="4 5" id="KW-0067">ATP-binding</keyword>
<evidence type="ECO:0000313" key="10">
    <source>
        <dbReference type="Proteomes" id="UP000216444"/>
    </source>
</evidence>